<evidence type="ECO:0000256" key="1">
    <source>
        <dbReference type="SAM" id="Phobius"/>
    </source>
</evidence>
<feature type="domain" description="DUF7358" evidence="2">
    <location>
        <begin position="53"/>
        <end position="142"/>
    </location>
</feature>
<gene>
    <name evidence="3" type="ORF">Taro_042614</name>
</gene>
<feature type="transmembrane region" description="Helical" evidence="1">
    <location>
        <begin position="91"/>
        <end position="113"/>
    </location>
</feature>
<organism evidence="3 4">
    <name type="scientific">Colocasia esculenta</name>
    <name type="common">Wild taro</name>
    <name type="synonym">Arum esculentum</name>
    <dbReference type="NCBI Taxonomy" id="4460"/>
    <lineage>
        <taxon>Eukaryota</taxon>
        <taxon>Viridiplantae</taxon>
        <taxon>Streptophyta</taxon>
        <taxon>Embryophyta</taxon>
        <taxon>Tracheophyta</taxon>
        <taxon>Spermatophyta</taxon>
        <taxon>Magnoliopsida</taxon>
        <taxon>Liliopsida</taxon>
        <taxon>Araceae</taxon>
        <taxon>Aroideae</taxon>
        <taxon>Colocasieae</taxon>
        <taxon>Colocasia</taxon>
    </lineage>
</organism>
<keyword evidence="1" id="KW-1133">Transmembrane helix</keyword>
<dbReference type="PANTHER" id="PTHR47030:SF2">
    <property type="entry name" value="LIPASE CLASS 3 FAMILY PROTEIN"/>
    <property type="match status" value="1"/>
</dbReference>
<keyword evidence="4" id="KW-1185">Reference proteome</keyword>
<keyword evidence="1" id="KW-0472">Membrane</keyword>
<comment type="caution">
    <text evidence="3">The sequence shown here is derived from an EMBL/GenBank/DDBJ whole genome shotgun (WGS) entry which is preliminary data.</text>
</comment>
<evidence type="ECO:0000313" key="4">
    <source>
        <dbReference type="Proteomes" id="UP000652761"/>
    </source>
</evidence>
<dbReference type="AlphaFoldDB" id="A0A843WIV8"/>
<name>A0A843WIV8_COLES</name>
<evidence type="ECO:0000259" key="2">
    <source>
        <dbReference type="Pfam" id="PF24057"/>
    </source>
</evidence>
<proteinExistence type="predicted"/>
<sequence length="152" mass="16178">MPVDSPKPSLALPARLRQLLALLPPRDRHRRSPLPPRRMASFADERASLVSSLRRVRWVSVLLGVGNLGVCAIGGYLMASLPPGCWGAAKLPSAIVVVFALVRVMSMFGAALAQMETAATIAGGMAESSDAVDAMVRHERRVLLSALGLFPP</sequence>
<dbReference type="InterPro" id="IPR055782">
    <property type="entry name" value="DUF7358"/>
</dbReference>
<dbReference type="Proteomes" id="UP000652761">
    <property type="component" value="Unassembled WGS sequence"/>
</dbReference>
<protein>
    <recommendedName>
        <fullName evidence="2">DUF7358 domain-containing protein</fullName>
    </recommendedName>
</protein>
<evidence type="ECO:0000313" key="3">
    <source>
        <dbReference type="EMBL" id="MQM09739.1"/>
    </source>
</evidence>
<dbReference type="Pfam" id="PF24057">
    <property type="entry name" value="DUF7358"/>
    <property type="match status" value="1"/>
</dbReference>
<accession>A0A843WIV8</accession>
<keyword evidence="1" id="KW-0812">Transmembrane</keyword>
<dbReference type="PANTHER" id="PTHR47030">
    <property type="entry name" value="LIPASE CLASS 3 FAMILY PROTEIN"/>
    <property type="match status" value="1"/>
</dbReference>
<feature type="transmembrane region" description="Helical" evidence="1">
    <location>
        <begin position="56"/>
        <end position="79"/>
    </location>
</feature>
<dbReference type="EMBL" id="NMUH01004459">
    <property type="protein sequence ID" value="MQM09739.1"/>
    <property type="molecule type" value="Genomic_DNA"/>
</dbReference>
<reference evidence="3" key="1">
    <citation type="submission" date="2017-07" db="EMBL/GenBank/DDBJ databases">
        <title>Taro Niue Genome Assembly and Annotation.</title>
        <authorList>
            <person name="Atibalentja N."/>
            <person name="Keating K."/>
            <person name="Fields C.J."/>
        </authorList>
    </citation>
    <scope>NUCLEOTIDE SEQUENCE</scope>
    <source>
        <strain evidence="3">Niue_2</strain>
        <tissue evidence="3">Leaf</tissue>
    </source>
</reference>